<dbReference type="SMART" id="SM00517">
    <property type="entry name" value="PolyA"/>
    <property type="match status" value="1"/>
</dbReference>
<evidence type="ECO:0000256" key="5">
    <source>
        <dbReference type="SAM" id="MobiDB-lite"/>
    </source>
</evidence>
<evidence type="ECO:0000259" key="6">
    <source>
        <dbReference type="PROSITE" id="PS50102"/>
    </source>
</evidence>
<dbReference type="InterPro" id="IPR036053">
    <property type="entry name" value="PABP-dom"/>
</dbReference>
<feature type="domain" description="RRM" evidence="6">
    <location>
        <begin position="203"/>
        <end position="287"/>
    </location>
</feature>
<dbReference type="InterPro" id="IPR035979">
    <property type="entry name" value="RBD_domain_sf"/>
</dbReference>
<dbReference type="PANTHER" id="PTHR15241:SF304">
    <property type="entry name" value="RRM DOMAIN-CONTAINING PROTEIN"/>
    <property type="match status" value="1"/>
</dbReference>
<protein>
    <recommendedName>
        <fullName evidence="10">Polyadenylate-binding protein</fullName>
    </recommendedName>
</protein>
<dbReference type="AlphaFoldDB" id="A0AAU9K227"/>
<dbReference type="CDD" id="cd00590">
    <property type="entry name" value="RRM_SF"/>
    <property type="match status" value="3"/>
</dbReference>
<sequence>MDDNINLRPKQAEMESQGLKNPPITQPPPQPQLFVGDLDTQVTESQLYQHLIRFGSINYIRIIRSFKVPSSLNYALVSFTSPESAVKAQNELDGEVINGRHIRVVKFTQERLQDANIFVKNIPESVSAKEFKDYFSVFGNIVSSKVVYDDQGRPLRYGFIQFDKKESAAQAIQSKNGSTWLGQLISVSKFLPVNQRVDNSTNKNLYVRGFPQSYSEGDLLNKFSQFGDVISVAIMFSKSGLPFGFICFGSERAAEAALSLNNSDEDGFSWYVVPHMKKTYRLALLREKYSKQVELWKRVNLYIRNLPLGIDEEKLEKLCAQYGEITSVKICKSENIKFEAPKYDANGNVINQSVTYTYDASGSRVPSSITKEMTSRGVAFVCFKTEQALNNAIRGLQTQTIEGNKLIVAKWKPREELKKIILQSKIKKQMKYMWPFGPHQGMQMGRGNFFRPQVPQNQMPRARGIPGPHMGPPPQMNYPMPPRPIHNMVPHPPMIHQIQPMQPLPQPPQQVQMPKPPIPDLTKVDPSQHKQILGEALYHIVITFSNQNIAGKITGMLLEMTNDEIITLLSNPLELRVKVNEAIAVLRAAWASNPEQLKLLSISNK</sequence>
<dbReference type="SUPFAM" id="SSF63570">
    <property type="entry name" value="PABC (PABP) domain"/>
    <property type="match status" value="1"/>
</dbReference>
<dbReference type="SUPFAM" id="SSF54928">
    <property type="entry name" value="RNA-binding domain, RBD"/>
    <property type="match status" value="3"/>
</dbReference>
<dbReference type="Pfam" id="PF00076">
    <property type="entry name" value="RRM_1"/>
    <property type="match status" value="4"/>
</dbReference>
<evidence type="ECO:0000256" key="3">
    <source>
        <dbReference type="ARBA" id="ARBA00022490"/>
    </source>
</evidence>
<dbReference type="PROSITE" id="PS50102">
    <property type="entry name" value="RRM"/>
    <property type="match status" value="4"/>
</dbReference>
<evidence type="ECO:0000313" key="9">
    <source>
        <dbReference type="Proteomes" id="UP001162131"/>
    </source>
</evidence>
<evidence type="ECO:0000256" key="4">
    <source>
        <dbReference type="PROSITE-ProRule" id="PRU00176"/>
    </source>
</evidence>
<dbReference type="Proteomes" id="UP001162131">
    <property type="component" value="Unassembled WGS sequence"/>
</dbReference>
<comment type="similarity">
    <text evidence="2">Belongs to the polyadenylate-binding protein type-1 family.</text>
</comment>
<dbReference type="InterPro" id="IPR002004">
    <property type="entry name" value="PABP_HYD_C"/>
</dbReference>
<accession>A0AAU9K227</accession>
<reference evidence="8" key="1">
    <citation type="submission" date="2021-09" db="EMBL/GenBank/DDBJ databases">
        <authorList>
            <consortium name="AG Swart"/>
            <person name="Singh M."/>
            <person name="Singh A."/>
            <person name="Seah K."/>
            <person name="Emmerich C."/>
        </authorList>
    </citation>
    <scope>NUCLEOTIDE SEQUENCE</scope>
    <source>
        <strain evidence="8">ATCC30299</strain>
    </source>
</reference>
<keyword evidence="3" id="KW-0963">Cytoplasm</keyword>
<dbReference type="SMART" id="SM00361">
    <property type="entry name" value="RRM_1"/>
    <property type="match status" value="2"/>
</dbReference>
<dbReference type="EMBL" id="CAJZBQ010000048">
    <property type="protein sequence ID" value="CAG9329697.1"/>
    <property type="molecule type" value="Genomic_DNA"/>
</dbReference>
<dbReference type="InterPro" id="IPR003954">
    <property type="entry name" value="RRM_euk-type"/>
</dbReference>
<dbReference type="SMART" id="SM00360">
    <property type="entry name" value="RRM"/>
    <property type="match status" value="4"/>
</dbReference>
<dbReference type="PROSITE" id="PS51309">
    <property type="entry name" value="PABC"/>
    <property type="match status" value="1"/>
</dbReference>
<comment type="subcellular location">
    <subcellularLocation>
        <location evidence="1">Cytoplasm</location>
    </subcellularLocation>
</comment>
<dbReference type="Gene3D" id="3.30.70.330">
    <property type="match status" value="4"/>
</dbReference>
<proteinExistence type="inferred from homology"/>
<dbReference type="GO" id="GO:0005737">
    <property type="term" value="C:cytoplasm"/>
    <property type="evidence" value="ECO:0007669"/>
    <property type="project" value="UniProtKB-SubCell"/>
</dbReference>
<feature type="region of interest" description="Disordered" evidence="5">
    <location>
        <begin position="1"/>
        <end position="28"/>
    </location>
</feature>
<dbReference type="PANTHER" id="PTHR15241">
    <property type="entry name" value="TRANSFORMER-2-RELATED"/>
    <property type="match status" value="1"/>
</dbReference>
<feature type="domain" description="PABC" evidence="7">
    <location>
        <begin position="513"/>
        <end position="591"/>
    </location>
</feature>
<feature type="domain" description="RRM" evidence="6">
    <location>
        <begin position="31"/>
        <end position="109"/>
    </location>
</feature>
<dbReference type="InterPro" id="IPR000504">
    <property type="entry name" value="RRM_dom"/>
</dbReference>
<dbReference type="GO" id="GO:0003723">
    <property type="term" value="F:RNA binding"/>
    <property type="evidence" value="ECO:0007669"/>
    <property type="project" value="UniProtKB-UniRule"/>
</dbReference>
<evidence type="ECO:0000256" key="2">
    <source>
        <dbReference type="ARBA" id="ARBA00008557"/>
    </source>
</evidence>
<gene>
    <name evidence="8" type="ORF">BSTOLATCC_MIC49318</name>
</gene>
<evidence type="ECO:0000256" key="1">
    <source>
        <dbReference type="ARBA" id="ARBA00004496"/>
    </source>
</evidence>
<evidence type="ECO:0008006" key="10">
    <source>
        <dbReference type="Google" id="ProtNLM"/>
    </source>
</evidence>
<evidence type="ECO:0000313" key="8">
    <source>
        <dbReference type="EMBL" id="CAG9329697.1"/>
    </source>
</evidence>
<comment type="caution">
    <text evidence="8">The sequence shown here is derived from an EMBL/GenBank/DDBJ whole genome shotgun (WGS) entry which is preliminary data.</text>
</comment>
<dbReference type="InterPro" id="IPR012677">
    <property type="entry name" value="Nucleotide-bd_a/b_plait_sf"/>
</dbReference>
<keyword evidence="4" id="KW-0694">RNA-binding</keyword>
<dbReference type="Gene3D" id="1.10.1900.10">
    <property type="entry name" value="c-terminal domain of poly(a) binding protein"/>
    <property type="match status" value="1"/>
</dbReference>
<evidence type="ECO:0000259" key="7">
    <source>
        <dbReference type="PROSITE" id="PS51309"/>
    </source>
</evidence>
<name>A0AAU9K227_9CILI</name>
<organism evidence="8 9">
    <name type="scientific">Blepharisma stoltei</name>
    <dbReference type="NCBI Taxonomy" id="1481888"/>
    <lineage>
        <taxon>Eukaryota</taxon>
        <taxon>Sar</taxon>
        <taxon>Alveolata</taxon>
        <taxon>Ciliophora</taxon>
        <taxon>Postciliodesmatophora</taxon>
        <taxon>Heterotrichea</taxon>
        <taxon>Heterotrichida</taxon>
        <taxon>Blepharismidae</taxon>
        <taxon>Blepharisma</taxon>
    </lineage>
</organism>
<keyword evidence="9" id="KW-1185">Reference proteome</keyword>
<dbReference type="Pfam" id="PF00658">
    <property type="entry name" value="MLLE"/>
    <property type="match status" value="1"/>
</dbReference>
<feature type="domain" description="RRM" evidence="6">
    <location>
        <begin position="115"/>
        <end position="192"/>
    </location>
</feature>
<feature type="domain" description="RRM" evidence="6">
    <location>
        <begin position="299"/>
        <end position="413"/>
    </location>
</feature>